<dbReference type="Proteomes" id="UP000729402">
    <property type="component" value="Unassembled WGS sequence"/>
</dbReference>
<sequence>MAGRGGGRWSGQRLAGEGSVAEILQSSSGGSLERKGSRRCSPARGGAVELLDEAEAWEGAAAWRRGSVLS</sequence>
<dbReference type="EMBL" id="JAAALK010000288">
    <property type="protein sequence ID" value="KAG8052441.1"/>
    <property type="molecule type" value="Genomic_DNA"/>
</dbReference>
<proteinExistence type="predicted"/>
<feature type="region of interest" description="Disordered" evidence="1">
    <location>
        <begin position="1"/>
        <end position="45"/>
    </location>
</feature>
<keyword evidence="3" id="KW-1185">Reference proteome</keyword>
<evidence type="ECO:0000256" key="1">
    <source>
        <dbReference type="SAM" id="MobiDB-lite"/>
    </source>
</evidence>
<reference evidence="2" key="1">
    <citation type="journal article" date="2021" name="bioRxiv">
        <title>Whole Genome Assembly and Annotation of Northern Wild Rice, Zizania palustris L., Supports a Whole Genome Duplication in the Zizania Genus.</title>
        <authorList>
            <person name="Haas M."/>
            <person name="Kono T."/>
            <person name="Macchietto M."/>
            <person name="Millas R."/>
            <person name="McGilp L."/>
            <person name="Shao M."/>
            <person name="Duquette J."/>
            <person name="Hirsch C.N."/>
            <person name="Kimball J."/>
        </authorList>
    </citation>
    <scope>NUCLEOTIDE SEQUENCE</scope>
    <source>
        <tissue evidence="2">Fresh leaf tissue</tissue>
    </source>
</reference>
<evidence type="ECO:0000313" key="2">
    <source>
        <dbReference type="EMBL" id="KAG8052441.1"/>
    </source>
</evidence>
<gene>
    <name evidence="2" type="ORF">GUJ93_ZPchr0001g31411</name>
</gene>
<dbReference type="AlphaFoldDB" id="A0A8J5VAC1"/>
<protein>
    <submittedName>
        <fullName evidence="2">Uncharacterized protein</fullName>
    </submittedName>
</protein>
<name>A0A8J5VAC1_ZIZPA</name>
<reference evidence="2" key="2">
    <citation type="submission" date="2021-02" db="EMBL/GenBank/DDBJ databases">
        <authorList>
            <person name="Kimball J.A."/>
            <person name="Haas M.W."/>
            <person name="Macchietto M."/>
            <person name="Kono T."/>
            <person name="Duquette J."/>
            <person name="Shao M."/>
        </authorList>
    </citation>
    <scope>NUCLEOTIDE SEQUENCE</scope>
    <source>
        <tissue evidence="2">Fresh leaf tissue</tissue>
    </source>
</reference>
<comment type="caution">
    <text evidence="2">The sequence shown here is derived from an EMBL/GenBank/DDBJ whole genome shotgun (WGS) entry which is preliminary data.</text>
</comment>
<accession>A0A8J5VAC1</accession>
<evidence type="ECO:0000313" key="3">
    <source>
        <dbReference type="Proteomes" id="UP000729402"/>
    </source>
</evidence>
<organism evidence="2 3">
    <name type="scientific">Zizania palustris</name>
    <name type="common">Northern wild rice</name>
    <dbReference type="NCBI Taxonomy" id="103762"/>
    <lineage>
        <taxon>Eukaryota</taxon>
        <taxon>Viridiplantae</taxon>
        <taxon>Streptophyta</taxon>
        <taxon>Embryophyta</taxon>
        <taxon>Tracheophyta</taxon>
        <taxon>Spermatophyta</taxon>
        <taxon>Magnoliopsida</taxon>
        <taxon>Liliopsida</taxon>
        <taxon>Poales</taxon>
        <taxon>Poaceae</taxon>
        <taxon>BOP clade</taxon>
        <taxon>Oryzoideae</taxon>
        <taxon>Oryzeae</taxon>
        <taxon>Zizaniinae</taxon>
        <taxon>Zizania</taxon>
    </lineage>
</organism>